<evidence type="ECO:0000259" key="5">
    <source>
        <dbReference type="SMART" id="SM00704"/>
    </source>
</evidence>
<evidence type="ECO:0000313" key="7">
    <source>
        <dbReference type="Proteomes" id="UP000035068"/>
    </source>
</evidence>
<name>A0A0C2HRK0_9BACT</name>
<dbReference type="PANTHER" id="PTHR46491:SF3">
    <property type="entry name" value="CDGSH IRON-SULFUR DOMAIN-CONTAINING PROTEIN 3, MITOCHONDRIAL"/>
    <property type="match status" value="1"/>
</dbReference>
<accession>A0A0C2HRK0</accession>
<dbReference type="SMART" id="SM00704">
    <property type="entry name" value="ZnF_CDGSH"/>
    <property type="match status" value="2"/>
</dbReference>
<reference evidence="6 7" key="1">
    <citation type="submission" date="2014-12" db="EMBL/GenBank/DDBJ databases">
        <title>Genomes of Geoalkalibacter ferrihydriticus and Geoalkalibacter subterraneus, two haloalkaliphilic metal-reducing members of the Geobacteraceae.</title>
        <authorList>
            <person name="Badalamenti J.P."/>
            <person name="Torres C.I."/>
            <person name="Krajmalnik-Brown R."/>
            <person name="Bond D.R."/>
        </authorList>
    </citation>
    <scope>NUCLEOTIDE SEQUENCE [LARGE SCALE GENOMIC DNA]</scope>
    <source>
        <strain evidence="6 7">DSM 17813</strain>
    </source>
</reference>
<dbReference type="RefSeq" id="WP_040095540.1">
    <property type="nucleotide sequence ID" value="NZ_JWJD01000001.1"/>
</dbReference>
<protein>
    <submittedName>
        <fullName evidence="6">Zinc finger, CDGSH-type</fullName>
    </submittedName>
</protein>
<keyword evidence="7" id="KW-1185">Reference proteome</keyword>
<dbReference type="InterPro" id="IPR018967">
    <property type="entry name" value="FeS-contain_CDGSH-typ"/>
</dbReference>
<dbReference type="EMBL" id="JWJD01000001">
    <property type="protein sequence ID" value="KIH77485.1"/>
    <property type="molecule type" value="Genomic_DNA"/>
</dbReference>
<evidence type="ECO:0000256" key="3">
    <source>
        <dbReference type="ARBA" id="ARBA00023004"/>
    </source>
</evidence>
<evidence type="ECO:0000313" key="6">
    <source>
        <dbReference type="EMBL" id="KIH77485.1"/>
    </source>
</evidence>
<proteinExistence type="predicted"/>
<keyword evidence="4" id="KW-0411">Iron-sulfur</keyword>
<comment type="caution">
    <text evidence="6">The sequence shown here is derived from an EMBL/GenBank/DDBJ whole genome shotgun (WGS) entry which is preliminary data.</text>
</comment>
<dbReference type="InterPro" id="IPR042216">
    <property type="entry name" value="MitoNEET_CISD"/>
</dbReference>
<keyword evidence="3" id="KW-0408">Iron</keyword>
<keyword evidence="2" id="KW-0479">Metal-binding</keyword>
<feature type="domain" description="Iron-binding zinc finger CDGSH type" evidence="5">
    <location>
        <begin position="46"/>
        <end position="81"/>
    </location>
</feature>
<dbReference type="Proteomes" id="UP000035068">
    <property type="component" value="Unassembled WGS sequence"/>
</dbReference>
<dbReference type="PANTHER" id="PTHR46491">
    <property type="entry name" value="CDGSH IRON SULFUR DOMAIN PROTEIN HOMOLOG"/>
    <property type="match status" value="1"/>
</dbReference>
<evidence type="ECO:0000256" key="4">
    <source>
        <dbReference type="ARBA" id="ARBA00023014"/>
    </source>
</evidence>
<dbReference type="Pfam" id="PF09360">
    <property type="entry name" value="zf-CDGSH"/>
    <property type="match status" value="2"/>
</dbReference>
<gene>
    <name evidence="6" type="ORF">GFER_01860</name>
</gene>
<sequence length="83" mass="8856">MSKNMPDGGMPIALTLDPGTYFRCTCGKSQNLPFCDESHSSTGQLPITFKIKKRQKVYLCGCGSSGDQPYCDGSCGVSPAGRE</sequence>
<keyword evidence="1" id="KW-0001">2Fe-2S</keyword>
<dbReference type="AlphaFoldDB" id="A0A0C2HRK0"/>
<evidence type="ECO:0000256" key="2">
    <source>
        <dbReference type="ARBA" id="ARBA00022723"/>
    </source>
</evidence>
<dbReference type="GO" id="GO:0051537">
    <property type="term" value="F:2 iron, 2 sulfur cluster binding"/>
    <property type="evidence" value="ECO:0007669"/>
    <property type="project" value="UniProtKB-KW"/>
</dbReference>
<organism evidence="6 7">
    <name type="scientific">Geoalkalibacter ferrihydriticus DSM 17813</name>
    <dbReference type="NCBI Taxonomy" id="1121915"/>
    <lineage>
        <taxon>Bacteria</taxon>
        <taxon>Pseudomonadati</taxon>
        <taxon>Thermodesulfobacteriota</taxon>
        <taxon>Desulfuromonadia</taxon>
        <taxon>Desulfuromonadales</taxon>
        <taxon>Geoalkalibacteraceae</taxon>
        <taxon>Geoalkalibacter</taxon>
    </lineage>
</organism>
<dbReference type="Gene3D" id="3.40.5.90">
    <property type="entry name" value="CDGSH iron-sulfur domain, mitoNEET-type"/>
    <property type="match status" value="2"/>
</dbReference>
<dbReference type="GO" id="GO:0046872">
    <property type="term" value="F:metal ion binding"/>
    <property type="evidence" value="ECO:0007669"/>
    <property type="project" value="UniProtKB-KW"/>
</dbReference>
<evidence type="ECO:0000256" key="1">
    <source>
        <dbReference type="ARBA" id="ARBA00022714"/>
    </source>
</evidence>
<feature type="domain" description="Iron-binding zinc finger CDGSH type" evidence="5">
    <location>
        <begin position="9"/>
        <end position="45"/>
    </location>
</feature>
<dbReference type="InterPro" id="IPR052950">
    <property type="entry name" value="CISD"/>
</dbReference>
<dbReference type="GO" id="GO:0005737">
    <property type="term" value="C:cytoplasm"/>
    <property type="evidence" value="ECO:0007669"/>
    <property type="project" value="UniProtKB-ARBA"/>
</dbReference>